<accession>A0A540VSY1</accession>
<dbReference type="Proteomes" id="UP000315400">
    <property type="component" value="Unassembled WGS sequence"/>
</dbReference>
<sequence length="258" mass="28315">MMLDADQRLFQVNGRLLVAFLLLAFGNAVADSAELTMPRLYPEGEYTVRKLQRGMPEIGAAPGVTMQTVADNMTNNGLPMQVHQFKSERPVEEVVELYKARFEQLGMFAPQSDMNRGFATLYGGLGPYFVRMQMASKDGETAGYLTIMAQPGTVETERDSAFPLPASVTVESRMQFGDDGAAAETLIAHSDDFPGTVLDDLDRTLNAEGWNHANPDSGTTMRDGGAVRYTRGDGRAEIFVSTARDAPYRSAVVVNWRK</sequence>
<protein>
    <submittedName>
        <fullName evidence="1">Uncharacterized protein</fullName>
    </submittedName>
</protein>
<evidence type="ECO:0000313" key="2">
    <source>
        <dbReference type="Proteomes" id="UP000315400"/>
    </source>
</evidence>
<reference evidence="1 2" key="1">
    <citation type="submission" date="2019-06" db="EMBL/GenBank/DDBJ databases">
        <title>Metagenome assembled Genome of Spiribacter salinus SL48-SHIP from the microbial mat of Salt Lake 48 (Novosibirsk region, Russia).</title>
        <authorList>
            <person name="Shipova A."/>
            <person name="Rozanov A.S."/>
            <person name="Bryanskaya A.V."/>
            <person name="Peltek S.E."/>
        </authorList>
    </citation>
    <scope>NUCLEOTIDE SEQUENCE [LARGE SCALE GENOMIC DNA]</scope>
    <source>
        <strain evidence="1">SL48-SHIP-2</strain>
    </source>
</reference>
<dbReference type="AlphaFoldDB" id="A0A540VSY1"/>
<comment type="caution">
    <text evidence="1">The sequence shown here is derived from an EMBL/GenBank/DDBJ whole genome shotgun (WGS) entry which is preliminary data.</text>
</comment>
<organism evidence="1 2">
    <name type="scientific">Spiribacter salinus</name>
    <dbReference type="NCBI Taxonomy" id="1335746"/>
    <lineage>
        <taxon>Bacteria</taxon>
        <taxon>Pseudomonadati</taxon>
        <taxon>Pseudomonadota</taxon>
        <taxon>Gammaproteobacteria</taxon>
        <taxon>Chromatiales</taxon>
        <taxon>Ectothiorhodospiraceae</taxon>
        <taxon>Spiribacter</taxon>
    </lineage>
</organism>
<evidence type="ECO:0000313" key="1">
    <source>
        <dbReference type="EMBL" id="TQE99855.1"/>
    </source>
</evidence>
<proteinExistence type="predicted"/>
<gene>
    <name evidence="1" type="ORF">FKY71_06500</name>
</gene>
<name>A0A540VSY1_9GAMM</name>
<dbReference type="EMBL" id="VIFK01000036">
    <property type="protein sequence ID" value="TQE99855.1"/>
    <property type="molecule type" value="Genomic_DNA"/>
</dbReference>